<dbReference type="SMART" id="SM00421">
    <property type="entry name" value="HTH_LUXR"/>
    <property type="match status" value="1"/>
</dbReference>
<dbReference type="GO" id="GO:0003677">
    <property type="term" value="F:DNA binding"/>
    <property type="evidence" value="ECO:0007669"/>
    <property type="project" value="UniProtKB-ARBA"/>
</dbReference>
<dbReference type="PROSITE" id="PS50043">
    <property type="entry name" value="HTH_LUXR_2"/>
    <property type="match status" value="1"/>
</dbReference>
<evidence type="ECO:0000313" key="6">
    <source>
        <dbReference type="Proteomes" id="UP000180166"/>
    </source>
</evidence>
<dbReference type="EMBL" id="BBYQ01000048">
    <property type="protein sequence ID" value="GAP29032.1"/>
    <property type="molecule type" value="Genomic_DNA"/>
</dbReference>
<dbReference type="PANTHER" id="PTHR45228">
    <property type="entry name" value="CYCLIC DI-GMP PHOSPHODIESTERASE TM_0186-RELATED"/>
    <property type="match status" value="1"/>
</dbReference>
<keyword evidence="5" id="KW-1185">Reference proteome</keyword>
<dbReference type="Pfam" id="PF00196">
    <property type="entry name" value="GerE"/>
    <property type="match status" value="1"/>
</dbReference>
<feature type="domain" description="HD-GYP" evidence="2">
    <location>
        <begin position="245"/>
        <end position="440"/>
    </location>
</feature>
<dbReference type="InterPro" id="IPR052020">
    <property type="entry name" value="Cyclic_di-GMP/3'3'-cGAMP_PDE"/>
</dbReference>
<sequence>MAVRLAELVAGLSLVSDLGKGLSDGQALRVCTVSARVAELLELPAADRETLYWVALLRFVGCTATASEMAAALGDELAVSAAFADADVRDLRDVLRRAVAVTGPRPDRVLGFLAKAPTVIEAHETASCEVARSVAIQLGLPGSVIEALGDVFERYDGKGNPGRGKGSELPLAVRVWQVAHTADLLVEHFGPEIAAARLRDRAGTALDPDIAVAVAAHCATLFDPPPTGSLADVLAAEPVPRQFVEPDRLDAVLGVFGLLADLKSAHFYGHSPRVAELAARAATVAGLPEAEVNRVRRAGLVHDIGKVAVSSRIWDCGGALSDMQREQVELHPYYTQRVLARVPALADLMDLACSHHEKSDGSGYHRRISGPALSPAAALLAAADCYVTAGEPRPHRATRDPADCAALLRGLAAEGRLPEPAVRAVLTAAGHSTQRSARSPGALTDRETAVLQLIAHGLTNQAAARRLGISAKTVGTHLEHIYTKLGVSTRASAVVHATRLGWLDPLSS</sequence>
<evidence type="ECO:0000259" key="2">
    <source>
        <dbReference type="PROSITE" id="PS51832"/>
    </source>
</evidence>
<dbReference type="InterPro" id="IPR036388">
    <property type="entry name" value="WH-like_DNA-bd_sf"/>
</dbReference>
<dbReference type="Gene3D" id="1.10.3210.10">
    <property type="entry name" value="Hypothetical protein af1432"/>
    <property type="match status" value="2"/>
</dbReference>
<name>A0ABC9YU77_9NOCA</name>
<feature type="domain" description="HTH luxR-type" evidence="1">
    <location>
        <begin position="436"/>
        <end position="501"/>
    </location>
</feature>
<dbReference type="SMART" id="SM00471">
    <property type="entry name" value="HDc"/>
    <property type="match status" value="1"/>
</dbReference>
<dbReference type="RefSeq" id="WP_036552644.1">
    <property type="nucleotide sequence ID" value="NZ_AP028459.1"/>
</dbReference>
<dbReference type="PRINTS" id="PR00038">
    <property type="entry name" value="HTHLUXR"/>
</dbReference>
<dbReference type="EMBL" id="CP017839">
    <property type="protein sequence ID" value="APA98950.1"/>
    <property type="molecule type" value="Genomic_DNA"/>
</dbReference>
<dbReference type="InterPro" id="IPR003607">
    <property type="entry name" value="HD/PDEase_dom"/>
</dbReference>
<dbReference type="CDD" id="cd00077">
    <property type="entry name" value="HDc"/>
    <property type="match status" value="1"/>
</dbReference>
<dbReference type="Proteomes" id="UP000037179">
    <property type="component" value="Unassembled WGS sequence"/>
</dbReference>
<dbReference type="InterPro" id="IPR000792">
    <property type="entry name" value="Tscrpt_reg_LuxR_C"/>
</dbReference>
<dbReference type="KEGG" id="nsr:NS506_04904"/>
<evidence type="ECO:0000313" key="5">
    <source>
        <dbReference type="Proteomes" id="UP000037179"/>
    </source>
</evidence>
<evidence type="ECO:0000313" key="4">
    <source>
        <dbReference type="EMBL" id="GAP29032.1"/>
    </source>
</evidence>
<reference evidence="4 5" key="2">
    <citation type="journal article" date="2016" name="Genome Announc.">
        <title>Draft Genome Sequence of Erythromycin- and Oxytetracycline-Sensitive Nocardia seriolae Strain U-1 (NBRC 110359).</title>
        <authorList>
            <person name="Imajoh M."/>
            <person name="Sukeda M."/>
            <person name="Shimizu M."/>
            <person name="Yamane J."/>
            <person name="Ohnishi K."/>
            <person name="Oshima S."/>
        </authorList>
    </citation>
    <scope>NUCLEOTIDE SEQUENCE [LARGE SCALE GENOMIC DNA]</scope>
    <source>
        <strain evidence="4 5">U-1</strain>
    </source>
</reference>
<proteinExistence type="predicted"/>
<dbReference type="SUPFAM" id="SSF46894">
    <property type="entry name" value="C-terminal effector domain of the bipartite response regulators"/>
    <property type="match status" value="1"/>
</dbReference>
<evidence type="ECO:0000313" key="3">
    <source>
        <dbReference type="EMBL" id="APA98950.1"/>
    </source>
</evidence>
<organism evidence="4 5">
    <name type="scientific">Nocardia seriolae</name>
    <dbReference type="NCBI Taxonomy" id="37332"/>
    <lineage>
        <taxon>Bacteria</taxon>
        <taxon>Bacillati</taxon>
        <taxon>Actinomycetota</taxon>
        <taxon>Actinomycetes</taxon>
        <taxon>Mycobacteriales</taxon>
        <taxon>Nocardiaceae</taxon>
        <taxon>Nocardia</taxon>
    </lineage>
</organism>
<dbReference type="InterPro" id="IPR016032">
    <property type="entry name" value="Sig_transdc_resp-reg_C-effctor"/>
</dbReference>
<dbReference type="SUPFAM" id="SSF109604">
    <property type="entry name" value="HD-domain/PDEase-like"/>
    <property type="match status" value="1"/>
</dbReference>
<dbReference type="InterPro" id="IPR037522">
    <property type="entry name" value="HD_GYP_dom"/>
</dbReference>
<accession>A0ABC9YU77</accession>
<reference evidence="3 6" key="3">
    <citation type="submission" date="2016-10" db="EMBL/GenBank/DDBJ databases">
        <title>Genome sequence of Nocardia seriolae strain EM150506, isolated from Anguila japonica.</title>
        <authorList>
            <person name="Han H.-J."/>
        </authorList>
    </citation>
    <scope>NUCLEOTIDE SEQUENCE [LARGE SCALE GENOMIC DNA]</scope>
    <source>
        <strain evidence="3 6">EM150506</strain>
    </source>
</reference>
<dbReference type="PROSITE" id="PS51832">
    <property type="entry name" value="HD_GYP"/>
    <property type="match status" value="1"/>
</dbReference>
<protein>
    <submittedName>
        <fullName evidence="4">LuxR family transcriptional regulator</fullName>
    </submittedName>
    <submittedName>
        <fullName evidence="3">Nitrate/nitrite response regulator protein</fullName>
    </submittedName>
</protein>
<dbReference type="CDD" id="cd06170">
    <property type="entry name" value="LuxR_C_like"/>
    <property type="match status" value="1"/>
</dbReference>
<reference evidence="5" key="1">
    <citation type="submission" date="2015-07" db="EMBL/GenBank/DDBJ databases">
        <title>Nocardia seriolae U-1 whole genome shotgun sequence.</title>
        <authorList>
            <person name="Imajoh M."/>
            <person name="Fukumoto Y."/>
            <person name="Sukeda M."/>
            <person name="Yamane J."/>
            <person name="Yamasaki K."/>
            <person name="Shimizu M."/>
            <person name="Ohnishi K."/>
            <person name="Oshima S."/>
        </authorList>
    </citation>
    <scope>NUCLEOTIDE SEQUENCE [LARGE SCALE GENOMIC DNA]</scope>
    <source>
        <strain evidence="5">U-1</strain>
    </source>
</reference>
<evidence type="ECO:0000259" key="1">
    <source>
        <dbReference type="PROSITE" id="PS50043"/>
    </source>
</evidence>
<dbReference type="Pfam" id="PF13487">
    <property type="entry name" value="HD_5"/>
    <property type="match status" value="1"/>
</dbReference>
<dbReference type="Proteomes" id="UP000180166">
    <property type="component" value="Chromosome"/>
</dbReference>
<gene>
    <name evidence="3" type="ORF">NS506_04904</name>
    <name evidence="4" type="ORF">NSK11_contig00048-0004</name>
</gene>
<dbReference type="AlphaFoldDB" id="A0ABC9YU77"/>
<dbReference type="Gene3D" id="1.10.10.10">
    <property type="entry name" value="Winged helix-like DNA-binding domain superfamily/Winged helix DNA-binding domain"/>
    <property type="match status" value="1"/>
</dbReference>